<dbReference type="AlphaFoldDB" id="A0A4Q7KIJ5"/>
<evidence type="ECO:0000256" key="2">
    <source>
        <dbReference type="RuleBase" id="RU362080"/>
    </source>
</evidence>
<comment type="similarity">
    <text evidence="1 2">Belongs to the phD/YefM antitoxin family.</text>
</comment>
<dbReference type="InterPro" id="IPR006442">
    <property type="entry name" value="Antitoxin_Phd/YefM"/>
</dbReference>
<evidence type="ECO:0000256" key="1">
    <source>
        <dbReference type="ARBA" id="ARBA00009981"/>
    </source>
</evidence>
<name>A0A4Q7KIJ5_9PSEU</name>
<dbReference type="InterPro" id="IPR036165">
    <property type="entry name" value="YefM-like_sf"/>
</dbReference>
<keyword evidence="4" id="KW-1185">Reference proteome</keyword>
<accession>A0A4Q7KIJ5</accession>
<sequence length="78" mass="8465">MTVDDNELPMRDVRARMADVVDAAEHRGEITVVTRNGRPAAAVVPLSLVAERRVNVDTTKAVIDDILAEDAGILDLLK</sequence>
<dbReference type="SUPFAM" id="SSF143120">
    <property type="entry name" value="YefM-like"/>
    <property type="match status" value="1"/>
</dbReference>
<dbReference type="Gene3D" id="3.40.1620.10">
    <property type="entry name" value="YefM-like domain"/>
    <property type="match status" value="1"/>
</dbReference>
<comment type="caution">
    <text evidence="3">The sequence shown here is derived from an EMBL/GenBank/DDBJ whole genome shotgun (WGS) entry which is preliminary data.</text>
</comment>
<comment type="function">
    <text evidence="2">Antitoxin component of a type II toxin-antitoxin (TA) system.</text>
</comment>
<dbReference type="Proteomes" id="UP000294257">
    <property type="component" value="Unassembled WGS sequence"/>
</dbReference>
<dbReference type="NCBIfam" id="TIGR01552">
    <property type="entry name" value="phd_fam"/>
    <property type="match status" value="1"/>
</dbReference>
<proteinExistence type="inferred from homology"/>
<dbReference type="RefSeq" id="WP_130346202.1">
    <property type="nucleotide sequence ID" value="NZ_SGWQ01000008.1"/>
</dbReference>
<gene>
    <name evidence="3" type="ORF">EV193_10899</name>
</gene>
<evidence type="ECO:0000313" key="4">
    <source>
        <dbReference type="Proteomes" id="UP000294257"/>
    </source>
</evidence>
<organism evidence="3 4">
    <name type="scientific">Herbihabitans rhizosphaerae</name>
    <dbReference type="NCBI Taxonomy" id="1872711"/>
    <lineage>
        <taxon>Bacteria</taxon>
        <taxon>Bacillati</taxon>
        <taxon>Actinomycetota</taxon>
        <taxon>Actinomycetes</taxon>
        <taxon>Pseudonocardiales</taxon>
        <taxon>Pseudonocardiaceae</taxon>
        <taxon>Herbihabitans</taxon>
    </lineage>
</organism>
<dbReference type="Pfam" id="PF02604">
    <property type="entry name" value="PhdYeFM_antitox"/>
    <property type="match status" value="1"/>
</dbReference>
<evidence type="ECO:0000313" key="3">
    <source>
        <dbReference type="EMBL" id="RZS34751.1"/>
    </source>
</evidence>
<protein>
    <recommendedName>
        <fullName evidence="2">Antitoxin</fullName>
    </recommendedName>
</protein>
<dbReference type="EMBL" id="SGWQ01000008">
    <property type="protein sequence ID" value="RZS34751.1"/>
    <property type="molecule type" value="Genomic_DNA"/>
</dbReference>
<reference evidence="3 4" key="1">
    <citation type="submission" date="2019-02" db="EMBL/GenBank/DDBJ databases">
        <title>Genomic Encyclopedia of Type Strains, Phase IV (KMG-IV): sequencing the most valuable type-strain genomes for metagenomic binning, comparative biology and taxonomic classification.</title>
        <authorList>
            <person name="Goeker M."/>
        </authorList>
    </citation>
    <scope>NUCLEOTIDE SEQUENCE [LARGE SCALE GENOMIC DNA]</scope>
    <source>
        <strain evidence="3 4">DSM 101727</strain>
    </source>
</reference>